<keyword evidence="1" id="KW-1185">Reference proteome</keyword>
<sequence length="126" mass="14206">MTDHTSIAFKETALLDLDQRILLNENTDDPPSYGETMGKPLSFSVSTQTPPLSAPVVFGAQPITVWCSHCNRMITTVIEYESGDFAMFMCCCVTPWAMCSDSIKVCLWIRFCKTFFRMSFIIVLIV</sequence>
<dbReference type="WBParaSite" id="ACRNAN_scaffold1839.g13937.t1">
    <property type="protein sequence ID" value="ACRNAN_scaffold1839.g13937.t1"/>
    <property type="gene ID" value="ACRNAN_scaffold1839.g13937"/>
</dbReference>
<organism evidence="1 2">
    <name type="scientific">Acrobeloides nanus</name>
    <dbReference type="NCBI Taxonomy" id="290746"/>
    <lineage>
        <taxon>Eukaryota</taxon>
        <taxon>Metazoa</taxon>
        <taxon>Ecdysozoa</taxon>
        <taxon>Nematoda</taxon>
        <taxon>Chromadorea</taxon>
        <taxon>Rhabditida</taxon>
        <taxon>Tylenchina</taxon>
        <taxon>Cephalobomorpha</taxon>
        <taxon>Cephaloboidea</taxon>
        <taxon>Cephalobidae</taxon>
        <taxon>Acrobeloides</taxon>
    </lineage>
</organism>
<dbReference type="AlphaFoldDB" id="A0A914D4M4"/>
<reference evidence="2" key="1">
    <citation type="submission" date="2022-11" db="UniProtKB">
        <authorList>
            <consortium name="WormBaseParasite"/>
        </authorList>
    </citation>
    <scope>IDENTIFICATION</scope>
</reference>
<proteinExistence type="predicted"/>
<evidence type="ECO:0000313" key="1">
    <source>
        <dbReference type="Proteomes" id="UP000887540"/>
    </source>
</evidence>
<protein>
    <submittedName>
        <fullName evidence="2">LITAF domain-containing protein</fullName>
    </submittedName>
</protein>
<dbReference type="Proteomes" id="UP000887540">
    <property type="component" value="Unplaced"/>
</dbReference>
<accession>A0A914D4M4</accession>
<evidence type="ECO:0000313" key="2">
    <source>
        <dbReference type="WBParaSite" id="ACRNAN_scaffold1839.g13937.t1"/>
    </source>
</evidence>
<name>A0A914D4M4_9BILA</name>